<name>A0ABR9GHW7_9HYPH</name>
<comment type="caution">
    <text evidence="2">The sequence shown here is derived from an EMBL/GenBank/DDBJ whole genome shotgun (WGS) entry which is preliminary data.</text>
</comment>
<evidence type="ECO:0000313" key="2">
    <source>
        <dbReference type="EMBL" id="MBE1203267.1"/>
    </source>
</evidence>
<reference evidence="2 3" key="1">
    <citation type="submission" date="2020-09" db="EMBL/GenBank/DDBJ databases">
        <title>Draft Genome Sequence of Aminobacter carboxidus type strain DSM 1086, a soil Gram-negative carboxydobacterium.</title>
        <authorList>
            <person name="Turrini P."/>
            <person name="Tescari M."/>
            <person name="Artuso I."/>
            <person name="Lugli G.A."/>
            <person name="Frangipani E."/>
            <person name="Ventura M."/>
            <person name="Visca P."/>
        </authorList>
    </citation>
    <scope>NUCLEOTIDE SEQUENCE [LARGE SCALE GENOMIC DNA]</scope>
    <source>
        <strain evidence="2 3">DSM 1086</strain>
    </source>
</reference>
<gene>
    <name evidence="2" type="ORF">IHE39_03065</name>
</gene>
<evidence type="ECO:0000313" key="3">
    <source>
        <dbReference type="Proteomes" id="UP000598227"/>
    </source>
</evidence>
<dbReference type="EMBL" id="JACZEP010000001">
    <property type="protein sequence ID" value="MBE1203267.1"/>
    <property type="molecule type" value="Genomic_DNA"/>
</dbReference>
<accession>A0ABR9GHW7</accession>
<evidence type="ECO:0000256" key="1">
    <source>
        <dbReference type="SAM" id="MobiDB-lite"/>
    </source>
</evidence>
<organism evidence="2 3">
    <name type="scientific">Aminobacter carboxidus</name>
    <dbReference type="NCBI Taxonomy" id="376165"/>
    <lineage>
        <taxon>Bacteria</taxon>
        <taxon>Pseudomonadati</taxon>
        <taxon>Pseudomonadota</taxon>
        <taxon>Alphaproteobacteria</taxon>
        <taxon>Hyphomicrobiales</taxon>
        <taxon>Phyllobacteriaceae</taxon>
        <taxon>Aminobacter</taxon>
    </lineage>
</organism>
<feature type="compositionally biased region" description="Basic and acidic residues" evidence="1">
    <location>
        <begin position="23"/>
        <end position="33"/>
    </location>
</feature>
<dbReference type="Proteomes" id="UP000598227">
    <property type="component" value="Unassembled WGS sequence"/>
</dbReference>
<proteinExistence type="predicted"/>
<keyword evidence="3" id="KW-1185">Reference proteome</keyword>
<sequence>MSRSRTPGKEPLFRRVNTRTHNVRHDFGGEHRWSPRRNTSLGQESLDDESLGDESLGNERLEGRGSMHAGKRRGRDYTPLFRFLLSRVGKDWTQVHSEAVSRLDDEEPIFWLVARTEAEQRPQVLMGQNSYYSGLYVDDDNRLAKVDPTLSVEQMEPSCSCCTHTFNGIPFTRPFTGLTPSTRSHNLR</sequence>
<feature type="region of interest" description="Disordered" evidence="1">
    <location>
        <begin position="1"/>
        <end position="71"/>
    </location>
</feature>
<protein>
    <submittedName>
        <fullName evidence="2">Uncharacterized protein</fullName>
    </submittedName>
</protein>